<dbReference type="PANTHER" id="PTHR12935">
    <property type="entry name" value="GAMMA-GLUTAMYLCYCLOTRANSFERASE"/>
    <property type="match status" value="1"/>
</dbReference>
<feature type="binding site" evidence="3">
    <location>
        <position position="142"/>
    </location>
    <ligand>
        <name>substrate</name>
    </ligand>
</feature>
<keyword evidence="5" id="KW-1185">Reference proteome</keyword>
<evidence type="ECO:0000256" key="2">
    <source>
        <dbReference type="ARBA" id="ARBA00023239"/>
    </source>
</evidence>
<dbReference type="InterPro" id="IPR013024">
    <property type="entry name" value="GGCT-like"/>
</dbReference>
<evidence type="ECO:0000256" key="1">
    <source>
        <dbReference type="ARBA" id="ARBA00012346"/>
    </source>
</evidence>
<organism evidence="4 5">
    <name type="scientific">Nezara viridula</name>
    <name type="common">Southern green stink bug</name>
    <name type="synonym">Cimex viridulus</name>
    <dbReference type="NCBI Taxonomy" id="85310"/>
    <lineage>
        <taxon>Eukaryota</taxon>
        <taxon>Metazoa</taxon>
        <taxon>Ecdysozoa</taxon>
        <taxon>Arthropoda</taxon>
        <taxon>Hexapoda</taxon>
        <taxon>Insecta</taxon>
        <taxon>Pterygota</taxon>
        <taxon>Neoptera</taxon>
        <taxon>Paraneoptera</taxon>
        <taxon>Hemiptera</taxon>
        <taxon>Heteroptera</taxon>
        <taxon>Panheteroptera</taxon>
        <taxon>Pentatomomorpha</taxon>
        <taxon>Pentatomoidea</taxon>
        <taxon>Pentatomidae</taxon>
        <taxon>Pentatominae</taxon>
        <taxon>Nezara</taxon>
    </lineage>
</organism>
<dbReference type="InterPro" id="IPR036568">
    <property type="entry name" value="GGCT-like_sf"/>
</dbReference>
<accession>A0A9P0MZB2</accession>
<dbReference type="InterPro" id="IPR017939">
    <property type="entry name" value="G-Glutamylcylcotransferase"/>
</dbReference>
<dbReference type="EC" id="4.3.2.9" evidence="1"/>
<gene>
    <name evidence="4" type="ORF">NEZAVI_LOCUS15558</name>
</gene>
<dbReference type="Pfam" id="PF13772">
    <property type="entry name" value="AIG2_2"/>
    <property type="match status" value="1"/>
</dbReference>
<name>A0A9P0MZB2_NEZVI</name>
<dbReference type="EMBL" id="OV725083">
    <property type="protein sequence ID" value="CAH1407938.1"/>
    <property type="molecule type" value="Genomic_DNA"/>
</dbReference>
<protein>
    <recommendedName>
        <fullName evidence="1">gamma-glutamylcyclotransferase</fullName>
        <ecNumber evidence="1">4.3.2.9</ecNumber>
    </recommendedName>
</protein>
<evidence type="ECO:0000256" key="3">
    <source>
        <dbReference type="PIRSR" id="PIRSR617939-2"/>
    </source>
</evidence>
<evidence type="ECO:0000313" key="5">
    <source>
        <dbReference type="Proteomes" id="UP001152798"/>
    </source>
</evidence>
<dbReference type="AlphaFoldDB" id="A0A9P0MZB2"/>
<dbReference type="CDD" id="cd06661">
    <property type="entry name" value="GGCT_like"/>
    <property type="match status" value="1"/>
</dbReference>
<proteinExistence type="predicted"/>
<dbReference type="OrthoDB" id="2924818at2759"/>
<dbReference type="PANTHER" id="PTHR12935:SF0">
    <property type="entry name" value="GAMMA-GLUTAMYLCYCLOTRANSFERASE"/>
    <property type="match status" value="1"/>
</dbReference>
<dbReference type="Gene3D" id="3.10.490.10">
    <property type="entry name" value="Gamma-glutamyl cyclotransferase-like"/>
    <property type="match status" value="1"/>
</dbReference>
<keyword evidence="2" id="KW-0456">Lyase</keyword>
<dbReference type="Proteomes" id="UP001152798">
    <property type="component" value="Chromosome 7"/>
</dbReference>
<sequence length="183" mass="20887">MARKKKYLYFAYCVNMLSSRMECCVDKNIVRKGHAKLDGYKLLFGSYNEEWEGCLPTIAKSCCSDDVVWGVLWEVDESVKPRLDRLQGVGNKIYEQCEVEVNVFKSSSAARAMTYRLAKRPLSPILYRDLHPRLRYRPSKLYLEEMVKGAAESGLPTFYLKKLKNIAHNGYGKGTGEISVAIL</sequence>
<evidence type="ECO:0000313" key="4">
    <source>
        <dbReference type="EMBL" id="CAH1407938.1"/>
    </source>
</evidence>
<reference evidence="4" key="1">
    <citation type="submission" date="2022-01" db="EMBL/GenBank/DDBJ databases">
        <authorList>
            <person name="King R."/>
        </authorList>
    </citation>
    <scope>NUCLEOTIDE SEQUENCE</scope>
</reference>
<dbReference type="SUPFAM" id="SSF110857">
    <property type="entry name" value="Gamma-glutamyl cyclotransferase-like"/>
    <property type="match status" value="1"/>
</dbReference>
<dbReference type="GO" id="GO:0003839">
    <property type="term" value="F:gamma-glutamylcyclotransferase activity"/>
    <property type="evidence" value="ECO:0007669"/>
    <property type="project" value="UniProtKB-EC"/>
</dbReference>